<reference evidence="3" key="1">
    <citation type="submission" date="2023-10" db="EMBL/GenBank/DDBJ databases">
        <title>Genome assembly of Pristionchus species.</title>
        <authorList>
            <person name="Yoshida K."/>
            <person name="Sommer R.J."/>
        </authorList>
    </citation>
    <scope>NUCLEOTIDE SEQUENCE</scope>
    <source>
        <strain evidence="3">RS5133</strain>
    </source>
</reference>
<feature type="non-terminal residue" evidence="3">
    <location>
        <position position="1"/>
    </location>
</feature>
<keyword evidence="1" id="KW-0378">Hydrolase</keyword>
<accession>A0AAV5WQY5</accession>
<evidence type="ECO:0000256" key="1">
    <source>
        <dbReference type="RuleBase" id="RU004273"/>
    </source>
</evidence>
<dbReference type="EC" id="3.1.3.16" evidence="1"/>
<dbReference type="Gene3D" id="3.60.21.10">
    <property type="match status" value="1"/>
</dbReference>
<sequence length="214" mass="24529">QEPTAVPRIRTCQATVEEQARYRNILDQIFAKDTIIGCRVEFTPDDVYEIANKTEEIIKTEPMLIEDIPGGITVVSDLHGQIYDLSRVFKADSIDGKPGYECTKYLFMGDYVDRGYMSLEVVMALFILKILYPDKIFLLRGNHEFIAVNTIYGFVNEIYSRYENKEALFLYLKINSCFCYLSVAGIVGDKFFCAHAGISLGSFTRHELRRVNRT</sequence>
<dbReference type="InterPro" id="IPR004843">
    <property type="entry name" value="Calcineurin-like_PHP"/>
</dbReference>
<dbReference type="InterPro" id="IPR029052">
    <property type="entry name" value="Metallo-depent_PP-like"/>
</dbReference>
<name>A0AAV5WQY5_9BILA</name>
<feature type="domain" description="Serine/threonine specific protein phosphatases" evidence="2">
    <location>
        <begin position="139"/>
        <end position="144"/>
    </location>
</feature>
<dbReference type="GO" id="GO:0004722">
    <property type="term" value="F:protein serine/threonine phosphatase activity"/>
    <property type="evidence" value="ECO:0007669"/>
    <property type="project" value="UniProtKB-EC"/>
</dbReference>
<dbReference type="CDD" id="cd00144">
    <property type="entry name" value="MPP_PPP_family"/>
    <property type="match status" value="1"/>
</dbReference>
<comment type="similarity">
    <text evidence="1">Belongs to the PPP phosphatase family.</text>
</comment>
<dbReference type="PRINTS" id="PR00114">
    <property type="entry name" value="STPHPHTASE"/>
</dbReference>
<dbReference type="Proteomes" id="UP001432322">
    <property type="component" value="Unassembled WGS sequence"/>
</dbReference>
<comment type="catalytic activity">
    <reaction evidence="1">
        <text>O-phospho-L-threonyl-[protein] + H2O = L-threonyl-[protein] + phosphate</text>
        <dbReference type="Rhea" id="RHEA:47004"/>
        <dbReference type="Rhea" id="RHEA-COMP:11060"/>
        <dbReference type="Rhea" id="RHEA-COMP:11605"/>
        <dbReference type="ChEBI" id="CHEBI:15377"/>
        <dbReference type="ChEBI" id="CHEBI:30013"/>
        <dbReference type="ChEBI" id="CHEBI:43474"/>
        <dbReference type="ChEBI" id="CHEBI:61977"/>
        <dbReference type="EC" id="3.1.3.16"/>
    </reaction>
</comment>
<keyword evidence="4" id="KW-1185">Reference proteome</keyword>
<dbReference type="GO" id="GO:0005634">
    <property type="term" value="C:nucleus"/>
    <property type="evidence" value="ECO:0007669"/>
    <property type="project" value="TreeGrafter"/>
</dbReference>
<dbReference type="PROSITE" id="PS00125">
    <property type="entry name" value="SER_THR_PHOSPHATASE"/>
    <property type="match status" value="1"/>
</dbReference>
<gene>
    <name evidence="3" type="ORF">PFISCL1PPCAC_25718</name>
</gene>
<dbReference type="InterPro" id="IPR006186">
    <property type="entry name" value="Ser/Thr-sp_prot-phosphatase"/>
</dbReference>
<proteinExistence type="inferred from homology"/>
<dbReference type="InterPro" id="IPR050341">
    <property type="entry name" value="PP1_catalytic_subunit"/>
</dbReference>
<evidence type="ECO:0000313" key="4">
    <source>
        <dbReference type="Proteomes" id="UP001432322"/>
    </source>
</evidence>
<dbReference type="SMART" id="SM00156">
    <property type="entry name" value="PP2Ac"/>
    <property type="match status" value="1"/>
</dbReference>
<dbReference type="Pfam" id="PF00149">
    <property type="entry name" value="Metallophos"/>
    <property type="match status" value="1"/>
</dbReference>
<protein>
    <recommendedName>
        <fullName evidence="1">Serine/threonine-protein phosphatase</fullName>
        <ecNumber evidence="1">3.1.3.16</ecNumber>
    </recommendedName>
</protein>
<dbReference type="GO" id="GO:0005737">
    <property type="term" value="C:cytoplasm"/>
    <property type="evidence" value="ECO:0007669"/>
    <property type="project" value="TreeGrafter"/>
</dbReference>
<dbReference type="PANTHER" id="PTHR11668:SF491">
    <property type="entry name" value="SERINE_THREONINE-PROTEIN PHOSPHATASE"/>
    <property type="match status" value="1"/>
</dbReference>
<evidence type="ECO:0000259" key="2">
    <source>
        <dbReference type="PROSITE" id="PS00125"/>
    </source>
</evidence>
<comment type="caution">
    <text evidence="3">The sequence shown here is derived from an EMBL/GenBank/DDBJ whole genome shotgun (WGS) entry which is preliminary data.</text>
</comment>
<dbReference type="PANTHER" id="PTHR11668">
    <property type="entry name" value="SERINE/THREONINE PROTEIN PHOSPHATASE"/>
    <property type="match status" value="1"/>
</dbReference>
<dbReference type="AlphaFoldDB" id="A0AAV5WQY5"/>
<organism evidence="3 4">
    <name type="scientific">Pristionchus fissidentatus</name>
    <dbReference type="NCBI Taxonomy" id="1538716"/>
    <lineage>
        <taxon>Eukaryota</taxon>
        <taxon>Metazoa</taxon>
        <taxon>Ecdysozoa</taxon>
        <taxon>Nematoda</taxon>
        <taxon>Chromadorea</taxon>
        <taxon>Rhabditida</taxon>
        <taxon>Rhabditina</taxon>
        <taxon>Diplogasteromorpha</taxon>
        <taxon>Diplogasteroidea</taxon>
        <taxon>Neodiplogasteridae</taxon>
        <taxon>Pristionchus</taxon>
    </lineage>
</organism>
<dbReference type="SUPFAM" id="SSF56300">
    <property type="entry name" value="Metallo-dependent phosphatases"/>
    <property type="match status" value="1"/>
</dbReference>
<dbReference type="EMBL" id="BTSY01000006">
    <property type="protein sequence ID" value="GMT34421.1"/>
    <property type="molecule type" value="Genomic_DNA"/>
</dbReference>
<evidence type="ECO:0000313" key="3">
    <source>
        <dbReference type="EMBL" id="GMT34421.1"/>
    </source>
</evidence>